<organism evidence="2 3">
    <name type="scientific">Lentibacillus halophilus</name>
    <dbReference type="NCBI Taxonomy" id="295065"/>
    <lineage>
        <taxon>Bacteria</taxon>
        <taxon>Bacillati</taxon>
        <taxon>Bacillota</taxon>
        <taxon>Bacilli</taxon>
        <taxon>Bacillales</taxon>
        <taxon>Bacillaceae</taxon>
        <taxon>Lentibacillus</taxon>
    </lineage>
</organism>
<reference evidence="3" key="1">
    <citation type="journal article" date="2019" name="Int. J. Syst. Evol. Microbiol.">
        <title>The Global Catalogue of Microorganisms (GCM) 10K type strain sequencing project: providing services to taxonomists for standard genome sequencing and annotation.</title>
        <authorList>
            <consortium name="The Broad Institute Genomics Platform"/>
            <consortium name="The Broad Institute Genome Sequencing Center for Infectious Disease"/>
            <person name="Wu L."/>
            <person name="Ma J."/>
        </authorList>
    </citation>
    <scope>NUCLEOTIDE SEQUENCE [LARGE SCALE GENOMIC DNA]</scope>
    <source>
        <strain evidence="3">JCM 12149</strain>
    </source>
</reference>
<evidence type="ECO:0000256" key="1">
    <source>
        <dbReference type="SAM" id="SignalP"/>
    </source>
</evidence>
<dbReference type="Proteomes" id="UP001501459">
    <property type="component" value="Unassembled WGS sequence"/>
</dbReference>
<keyword evidence="1" id="KW-0732">Signal</keyword>
<evidence type="ECO:0008006" key="4">
    <source>
        <dbReference type="Google" id="ProtNLM"/>
    </source>
</evidence>
<accession>A0ABP3JAS5</accession>
<evidence type="ECO:0000313" key="2">
    <source>
        <dbReference type="EMBL" id="GAA0447434.1"/>
    </source>
</evidence>
<gene>
    <name evidence="2" type="ORF">GCM10008983_26840</name>
</gene>
<evidence type="ECO:0000313" key="3">
    <source>
        <dbReference type="Proteomes" id="UP001501459"/>
    </source>
</evidence>
<dbReference type="EMBL" id="BAAADM010000055">
    <property type="protein sequence ID" value="GAA0447434.1"/>
    <property type="molecule type" value="Genomic_DNA"/>
</dbReference>
<proteinExistence type="predicted"/>
<feature type="chain" id="PRO_5046766857" description="DUF5105 domain-containing protein" evidence="1">
    <location>
        <begin position="20"/>
        <end position="213"/>
    </location>
</feature>
<protein>
    <recommendedName>
        <fullName evidence="4">DUF5105 domain-containing protein</fullName>
    </recommendedName>
</protein>
<dbReference type="PROSITE" id="PS51257">
    <property type="entry name" value="PROKAR_LIPOPROTEIN"/>
    <property type="match status" value="1"/>
</dbReference>
<feature type="signal peptide" evidence="1">
    <location>
        <begin position="1"/>
        <end position="19"/>
    </location>
</feature>
<sequence>MRFRSLAIMVYLSVFMLAACTDTGEKKGDAAIAQADLTDFEEQLMDLSNETSFAYDINLHNEKARQLEVMVEHYEDGEKVNEVVHFASDLKGTKPSDDLRVVFLRQMIGQGKEKWVASIMTENGRASTENIVKTPSDDYTSVSSGGVGSKIPFNIGEQKYAATIKHTNKTSVTQRTNMETEEAIKKATDYEHVYLMSVQLNEQFEKLEEKNDK</sequence>
<comment type="caution">
    <text evidence="2">The sequence shown here is derived from an EMBL/GenBank/DDBJ whole genome shotgun (WGS) entry which is preliminary data.</text>
</comment>
<keyword evidence="3" id="KW-1185">Reference proteome</keyword>
<name>A0ABP3JAS5_9BACI</name>